<dbReference type="Pfam" id="PF17645">
    <property type="entry name" value="Amdase"/>
    <property type="match status" value="1"/>
</dbReference>
<name>A0ABV7D3Y2_9PROT</name>
<dbReference type="Proteomes" id="UP001595444">
    <property type="component" value="Unassembled WGS sequence"/>
</dbReference>
<accession>A0ABV7D3Y2</accession>
<reference evidence="2" key="1">
    <citation type="journal article" date="2019" name="Int. J. Syst. Evol. Microbiol.">
        <title>The Global Catalogue of Microorganisms (GCM) 10K type strain sequencing project: providing services to taxonomists for standard genome sequencing and annotation.</title>
        <authorList>
            <consortium name="The Broad Institute Genomics Platform"/>
            <consortium name="The Broad Institute Genome Sequencing Center for Infectious Disease"/>
            <person name="Wu L."/>
            <person name="Ma J."/>
        </authorList>
    </citation>
    <scope>NUCLEOTIDE SEQUENCE [LARGE SCALE GENOMIC DNA]</scope>
    <source>
        <strain evidence="2">KCTC 62164</strain>
    </source>
</reference>
<gene>
    <name evidence="1" type="ORF">ACFOKA_07915</name>
</gene>
<evidence type="ECO:0000313" key="2">
    <source>
        <dbReference type="Proteomes" id="UP001595444"/>
    </source>
</evidence>
<protein>
    <submittedName>
        <fullName evidence="1">Aspartate/glutamate racemase family protein</fullName>
    </submittedName>
</protein>
<dbReference type="RefSeq" id="WP_194215291.1">
    <property type="nucleotide sequence ID" value="NZ_CP061205.1"/>
</dbReference>
<proteinExistence type="predicted"/>
<evidence type="ECO:0000313" key="1">
    <source>
        <dbReference type="EMBL" id="MFC3051826.1"/>
    </source>
</evidence>
<dbReference type="Gene3D" id="3.40.50.12500">
    <property type="match status" value="1"/>
</dbReference>
<dbReference type="InterPro" id="IPR026286">
    <property type="entry name" value="MaiA/AMDase"/>
</dbReference>
<dbReference type="EMBL" id="JBHRSL010000004">
    <property type="protein sequence ID" value="MFC3051826.1"/>
    <property type="molecule type" value="Genomic_DNA"/>
</dbReference>
<sequence length="253" mass="27273">MSITNHGVLPFQTDKGIGLRGNIALVALEYDQTIEHEFYRLTVELGMGVYCTRIRSLPEVTPEVLGKMEDEIINCVSMLPPGVNINVAAFACTSAALVIGEQRVAEKIQQVHPGAHVTDPFTAASAALKHLGARRIGLLTPYIPEVASLIQTRLEDQGFEVVSVGSFCESADSIVAKIDLESIKAAMKTVGSNETCDAIFMSCTSLRSIDIIDELEQELGIPITTSTHALAWHALRLCGQTSHNPVGALMRST</sequence>
<keyword evidence="2" id="KW-1185">Reference proteome</keyword>
<dbReference type="PANTHER" id="PTHR40267:SF1">
    <property type="entry name" value="BLR3294 PROTEIN"/>
    <property type="match status" value="1"/>
</dbReference>
<comment type="caution">
    <text evidence="1">The sequence shown here is derived from an EMBL/GenBank/DDBJ whole genome shotgun (WGS) entry which is preliminary data.</text>
</comment>
<organism evidence="1 2">
    <name type="scientific">Kordiimonas pumila</name>
    <dbReference type="NCBI Taxonomy" id="2161677"/>
    <lineage>
        <taxon>Bacteria</taxon>
        <taxon>Pseudomonadati</taxon>
        <taxon>Pseudomonadota</taxon>
        <taxon>Alphaproteobacteria</taxon>
        <taxon>Kordiimonadales</taxon>
        <taxon>Kordiimonadaceae</taxon>
        <taxon>Kordiimonas</taxon>
    </lineage>
</organism>
<dbReference type="PANTHER" id="PTHR40267">
    <property type="entry name" value="BLR3294 PROTEIN"/>
    <property type="match status" value="1"/>
</dbReference>
<dbReference type="PIRSF" id="PIRSF015736">
    <property type="entry name" value="MI"/>
    <property type="match status" value="1"/>
</dbReference>
<dbReference type="InterPro" id="IPR053714">
    <property type="entry name" value="Iso_Racemase_Enz_sf"/>
</dbReference>